<keyword evidence="4 6" id="KW-1133">Transmembrane helix</keyword>
<comment type="caution">
    <text evidence="8">The sequence shown here is derived from an EMBL/GenBank/DDBJ whole genome shotgun (WGS) entry which is preliminary data.</text>
</comment>
<accession>A0ABX3XLR3</accession>
<feature type="transmembrane region" description="Helical" evidence="6">
    <location>
        <begin position="284"/>
        <end position="305"/>
    </location>
</feature>
<feature type="transmembrane region" description="Helical" evidence="6">
    <location>
        <begin position="369"/>
        <end position="388"/>
    </location>
</feature>
<sequence>MTAAPVPPATSHTAPAFSWRFVTPLFTGSAINAINTSLIATALVPIAAAVHVPVGRTAVLVSALYLACAIAQPVGGKLAEEFGPRRVFLAGVLIVLAGGVVGGLGEDLTALVVARVLIGVGSSAVYPSAMLLIRRRAEAAGLDAPPGGVLGGLMIAGAATSALGLPIGGVLVDAWGWRTTFLINLPFALLALAMAFCWIPADPPVAGPRTLRQLAARLDVAGIIGFGGAIAALLVFLTGLPQADWSVLGLAVVIGVGLVWWELRARRPFFDVRLLARNPALTRTYLRFALAGLCVYTVLYGLTQWLQAGRSMSSEEAGLLLLPMSALSALIARPISQRNLVRTPLIVAAVSCLAASAGVLALTASTPTVWIVAITLVFGVTLGTTISAHQTALYTQVGAGEIGTAAGLFRTFGFLGSIASSALISVVFHSEVNDHRLHLIALTMVAVSVLGLLVVVTDRTVMARARA</sequence>
<dbReference type="EMBL" id="MIGA01000092">
    <property type="protein sequence ID" value="OSY35517.1"/>
    <property type="molecule type" value="Genomic_DNA"/>
</dbReference>
<feature type="transmembrane region" description="Helical" evidence="6">
    <location>
        <begin position="220"/>
        <end position="239"/>
    </location>
</feature>
<evidence type="ECO:0000256" key="2">
    <source>
        <dbReference type="ARBA" id="ARBA00022448"/>
    </source>
</evidence>
<comment type="subcellular location">
    <subcellularLocation>
        <location evidence="1">Cell inner membrane</location>
        <topology evidence="1">Multi-pass membrane protein</topology>
    </subcellularLocation>
</comment>
<dbReference type="Gene3D" id="1.20.1250.20">
    <property type="entry name" value="MFS general substrate transporter like domains"/>
    <property type="match status" value="1"/>
</dbReference>
<feature type="transmembrane region" description="Helical" evidence="6">
    <location>
        <begin position="436"/>
        <end position="456"/>
    </location>
</feature>
<keyword evidence="3 6" id="KW-0812">Transmembrane</keyword>
<evidence type="ECO:0000256" key="5">
    <source>
        <dbReference type="ARBA" id="ARBA00023136"/>
    </source>
</evidence>
<feature type="domain" description="Major facilitator superfamily (MFS) profile" evidence="7">
    <location>
        <begin position="21"/>
        <end position="460"/>
    </location>
</feature>
<dbReference type="PANTHER" id="PTHR23501:SF191">
    <property type="entry name" value="VACUOLAR BASIC AMINO ACID TRANSPORTER 4"/>
    <property type="match status" value="1"/>
</dbReference>
<dbReference type="SUPFAM" id="SSF103473">
    <property type="entry name" value="MFS general substrate transporter"/>
    <property type="match status" value="1"/>
</dbReference>
<proteinExistence type="predicted"/>
<dbReference type="PANTHER" id="PTHR23501">
    <property type="entry name" value="MAJOR FACILITATOR SUPERFAMILY"/>
    <property type="match status" value="1"/>
</dbReference>
<feature type="transmembrane region" description="Helical" evidence="6">
    <location>
        <begin position="408"/>
        <end position="430"/>
    </location>
</feature>
<feature type="transmembrane region" description="Helical" evidence="6">
    <location>
        <begin position="181"/>
        <end position="199"/>
    </location>
</feature>
<feature type="transmembrane region" description="Helical" evidence="6">
    <location>
        <begin position="245"/>
        <end position="263"/>
    </location>
</feature>
<gene>
    <name evidence="8" type="primary">stp_17</name>
    <name evidence="8" type="ORF">BG653_07153</name>
</gene>
<evidence type="ECO:0000313" key="9">
    <source>
        <dbReference type="Proteomes" id="UP000194225"/>
    </source>
</evidence>
<keyword evidence="9" id="KW-1185">Reference proteome</keyword>
<dbReference type="Proteomes" id="UP000194225">
    <property type="component" value="Unassembled WGS sequence"/>
</dbReference>
<name>A0ABX3XLR3_STRPT</name>
<dbReference type="InterPro" id="IPR011701">
    <property type="entry name" value="MFS"/>
</dbReference>
<evidence type="ECO:0000256" key="1">
    <source>
        <dbReference type="ARBA" id="ARBA00004429"/>
    </source>
</evidence>
<protein>
    <submittedName>
        <fullName evidence="8">Multidrug resistance protein stp</fullName>
    </submittedName>
</protein>
<evidence type="ECO:0000256" key="4">
    <source>
        <dbReference type="ARBA" id="ARBA00022989"/>
    </source>
</evidence>
<keyword evidence="5 6" id="KW-0472">Membrane</keyword>
<feature type="transmembrane region" description="Helical" evidence="6">
    <location>
        <begin position="153"/>
        <end position="175"/>
    </location>
</feature>
<dbReference type="Pfam" id="PF07690">
    <property type="entry name" value="MFS_1"/>
    <property type="match status" value="1"/>
</dbReference>
<dbReference type="Gene3D" id="1.20.1720.10">
    <property type="entry name" value="Multidrug resistance protein D"/>
    <property type="match status" value="1"/>
</dbReference>
<feature type="transmembrane region" description="Helical" evidence="6">
    <location>
        <begin position="87"/>
        <end position="105"/>
    </location>
</feature>
<evidence type="ECO:0000259" key="7">
    <source>
        <dbReference type="PROSITE" id="PS50850"/>
    </source>
</evidence>
<dbReference type="GeneID" id="90922208"/>
<evidence type="ECO:0000256" key="6">
    <source>
        <dbReference type="SAM" id="Phobius"/>
    </source>
</evidence>
<evidence type="ECO:0000256" key="3">
    <source>
        <dbReference type="ARBA" id="ARBA00022692"/>
    </source>
</evidence>
<evidence type="ECO:0000313" key="8">
    <source>
        <dbReference type="EMBL" id="OSY35517.1"/>
    </source>
</evidence>
<feature type="transmembrane region" description="Helical" evidence="6">
    <location>
        <begin position="317"/>
        <end position="333"/>
    </location>
</feature>
<keyword evidence="2" id="KW-0813">Transport</keyword>
<feature type="transmembrane region" description="Helical" evidence="6">
    <location>
        <begin position="111"/>
        <end position="133"/>
    </location>
</feature>
<dbReference type="InterPro" id="IPR036259">
    <property type="entry name" value="MFS_trans_sf"/>
</dbReference>
<feature type="transmembrane region" description="Helical" evidence="6">
    <location>
        <begin position="30"/>
        <end position="52"/>
    </location>
</feature>
<dbReference type="InterPro" id="IPR020846">
    <property type="entry name" value="MFS_dom"/>
</dbReference>
<reference evidence="8 9" key="1">
    <citation type="submission" date="2016-09" db="EMBL/GenBank/DDBJ databases">
        <title>Streptomyces platensis DSM40041, a candidate organism with high potential of specific P450 cytochromes.</title>
        <authorList>
            <person name="Grumaz C."/>
            <person name="Vainshtein Y."/>
            <person name="Kirstahler P."/>
            <person name="Sohn K."/>
        </authorList>
    </citation>
    <scope>NUCLEOTIDE SEQUENCE [LARGE SCALE GENOMIC DNA]</scope>
    <source>
        <strain evidence="8 9">DSM 40041</strain>
    </source>
</reference>
<dbReference type="PROSITE" id="PS50850">
    <property type="entry name" value="MFS"/>
    <property type="match status" value="1"/>
</dbReference>
<feature type="transmembrane region" description="Helical" evidence="6">
    <location>
        <begin position="58"/>
        <end position="75"/>
    </location>
</feature>
<feature type="transmembrane region" description="Helical" evidence="6">
    <location>
        <begin position="345"/>
        <end position="363"/>
    </location>
</feature>
<organism evidence="8 9">
    <name type="scientific">Streptomyces platensis</name>
    <dbReference type="NCBI Taxonomy" id="58346"/>
    <lineage>
        <taxon>Bacteria</taxon>
        <taxon>Bacillati</taxon>
        <taxon>Actinomycetota</taxon>
        <taxon>Actinomycetes</taxon>
        <taxon>Kitasatosporales</taxon>
        <taxon>Streptomycetaceae</taxon>
        <taxon>Streptomyces</taxon>
    </lineage>
</organism>
<dbReference type="RefSeq" id="WP_208852883.1">
    <property type="nucleotide sequence ID" value="NZ_BAABSS010000003.1"/>
</dbReference>